<feature type="domain" description="DDE-1" evidence="1">
    <location>
        <begin position="4"/>
        <end position="86"/>
    </location>
</feature>
<dbReference type="GO" id="GO:0003677">
    <property type="term" value="F:DNA binding"/>
    <property type="evidence" value="ECO:0007669"/>
    <property type="project" value="TreeGrafter"/>
</dbReference>
<gene>
    <name evidence="2" type="primary">TIGD1_1</name>
    <name evidence="2" type="ORF">g.70324</name>
</gene>
<proteinExistence type="predicted"/>
<evidence type="ECO:0000259" key="1">
    <source>
        <dbReference type="Pfam" id="PF03184"/>
    </source>
</evidence>
<dbReference type="PANTHER" id="PTHR19303">
    <property type="entry name" value="TRANSPOSON"/>
    <property type="match status" value="1"/>
</dbReference>
<protein>
    <submittedName>
        <fullName evidence="2">Tigger transposable element-derived protein 1</fullName>
    </submittedName>
</protein>
<dbReference type="EMBL" id="GGMS01005766">
    <property type="protein sequence ID" value="MBY74969.1"/>
    <property type="molecule type" value="Transcribed_RNA"/>
</dbReference>
<accession>A0A2S2QB38</accession>
<organism evidence="2">
    <name type="scientific">Sipha flava</name>
    <name type="common">yellow sugarcane aphid</name>
    <dbReference type="NCBI Taxonomy" id="143950"/>
    <lineage>
        <taxon>Eukaryota</taxon>
        <taxon>Metazoa</taxon>
        <taxon>Ecdysozoa</taxon>
        <taxon>Arthropoda</taxon>
        <taxon>Hexapoda</taxon>
        <taxon>Insecta</taxon>
        <taxon>Pterygota</taxon>
        <taxon>Neoptera</taxon>
        <taxon>Paraneoptera</taxon>
        <taxon>Hemiptera</taxon>
        <taxon>Sternorrhyncha</taxon>
        <taxon>Aphidomorpha</taxon>
        <taxon>Aphidoidea</taxon>
        <taxon>Aphididae</taxon>
        <taxon>Sipha</taxon>
    </lineage>
</organism>
<dbReference type="Pfam" id="PF03184">
    <property type="entry name" value="DDE_1"/>
    <property type="match status" value="1"/>
</dbReference>
<dbReference type="PANTHER" id="PTHR19303:SF73">
    <property type="entry name" value="PROTEIN PDC2"/>
    <property type="match status" value="1"/>
</dbReference>
<dbReference type="InterPro" id="IPR004875">
    <property type="entry name" value="DDE_SF_endonuclease_dom"/>
</dbReference>
<dbReference type="OrthoDB" id="6617542at2759"/>
<sequence length="102" mass="11884">MIAVIFKYWLINWDKEFNWNILLLIDHFLAHIIECISLRHVKVIFLPENTTSIIQPCDQGIIRSLKAYYRSAIRRKVLAAIDARIDPVNPQDASCSFKISVK</sequence>
<dbReference type="InterPro" id="IPR050863">
    <property type="entry name" value="CenT-Element_Derived"/>
</dbReference>
<name>A0A2S2QB38_9HEMI</name>
<dbReference type="AlphaFoldDB" id="A0A2S2QB38"/>
<evidence type="ECO:0000313" key="2">
    <source>
        <dbReference type="EMBL" id="MBY74969.1"/>
    </source>
</evidence>
<dbReference type="GO" id="GO:0005634">
    <property type="term" value="C:nucleus"/>
    <property type="evidence" value="ECO:0007669"/>
    <property type="project" value="TreeGrafter"/>
</dbReference>
<reference evidence="2" key="1">
    <citation type="submission" date="2018-04" db="EMBL/GenBank/DDBJ databases">
        <title>Transcriptome assembly of Sipha flava.</title>
        <authorList>
            <person name="Scully E.D."/>
            <person name="Geib S.M."/>
            <person name="Palmer N.A."/>
            <person name="Koch K."/>
            <person name="Bradshaw J."/>
            <person name="Heng-Moss T."/>
            <person name="Sarath G."/>
        </authorList>
    </citation>
    <scope>NUCLEOTIDE SEQUENCE</scope>
</reference>